<dbReference type="Gramene" id="C.cajan_33044.t">
    <property type="protein sequence ID" value="C.cajan_33044.t.cds1"/>
    <property type="gene ID" value="C.cajan_33044"/>
</dbReference>
<reference evidence="2" key="1">
    <citation type="journal article" date="2012" name="Nat. Biotechnol.">
        <title>Draft genome sequence of pigeonpea (Cajanus cajan), an orphan legume crop of resource-poor farmers.</title>
        <authorList>
            <person name="Varshney R.K."/>
            <person name="Chen W."/>
            <person name="Li Y."/>
            <person name="Bharti A.K."/>
            <person name="Saxena R.K."/>
            <person name="Schlueter J.A."/>
            <person name="Donoghue M.T."/>
            <person name="Azam S."/>
            <person name="Fan G."/>
            <person name="Whaley A.M."/>
            <person name="Farmer A.D."/>
            <person name="Sheridan J."/>
            <person name="Iwata A."/>
            <person name="Tuteja R."/>
            <person name="Penmetsa R.V."/>
            <person name="Wu W."/>
            <person name="Upadhyaya H.D."/>
            <person name="Yang S.P."/>
            <person name="Shah T."/>
            <person name="Saxena K.B."/>
            <person name="Michael T."/>
            <person name="McCombie W.R."/>
            <person name="Yang B."/>
            <person name="Zhang G."/>
            <person name="Yang H."/>
            <person name="Wang J."/>
            <person name="Spillane C."/>
            <person name="Cook D.R."/>
            <person name="May G.D."/>
            <person name="Xu X."/>
            <person name="Jackson S.A."/>
        </authorList>
    </citation>
    <scope>NUCLEOTIDE SEQUENCE [LARGE SCALE GENOMIC DNA]</scope>
</reference>
<gene>
    <name evidence="2" type="ORF">KK1_034702</name>
</gene>
<feature type="transmembrane region" description="Helical" evidence="1">
    <location>
        <begin position="28"/>
        <end position="50"/>
    </location>
</feature>
<protein>
    <recommendedName>
        <fullName evidence="4">RNase H type-1 domain-containing protein</fullName>
    </recommendedName>
</protein>
<keyword evidence="1" id="KW-1133">Transmembrane helix</keyword>
<dbReference type="InterPro" id="IPR036397">
    <property type="entry name" value="RNaseH_sf"/>
</dbReference>
<dbReference type="EMBL" id="KQ483651">
    <property type="protein sequence ID" value="KYP43832.1"/>
    <property type="molecule type" value="Genomic_DNA"/>
</dbReference>
<dbReference type="Gene3D" id="3.30.420.10">
    <property type="entry name" value="Ribonuclease H-like superfamily/Ribonuclease H"/>
    <property type="match status" value="1"/>
</dbReference>
<dbReference type="AlphaFoldDB" id="A0A151RMT7"/>
<dbReference type="Proteomes" id="UP000075243">
    <property type="component" value="Unassembled WGS sequence"/>
</dbReference>
<evidence type="ECO:0000313" key="3">
    <source>
        <dbReference type="Proteomes" id="UP000075243"/>
    </source>
</evidence>
<keyword evidence="3" id="KW-1185">Reference proteome</keyword>
<evidence type="ECO:0000256" key="1">
    <source>
        <dbReference type="SAM" id="Phobius"/>
    </source>
</evidence>
<organism evidence="2 3">
    <name type="scientific">Cajanus cajan</name>
    <name type="common">Pigeon pea</name>
    <name type="synonym">Cajanus indicus</name>
    <dbReference type="NCBI Taxonomy" id="3821"/>
    <lineage>
        <taxon>Eukaryota</taxon>
        <taxon>Viridiplantae</taxon>
        <taxon>Streptophyta</taxon>
        <taxon>Embryophyta</taxon>
        <taxon>Tracheophyta</taxon>
        <taxon>Spermatophyta</taxon>
        <taxon>Magnoliopsida</taxon>
        <taxon>eudicotyledons</taxon>
        <taxon>Gunneridae</taxon>
        <taxon>Pentapetalae</taxon>
        <taxon>rosids</taxon>
        <taxon>fabids</taxon>
        <taxon>Fabales</taxon>
        <taxon>Fabaceae</taxon>
        <taxon>Papilionoideae</taxon>
        <taxon>50 kb inversion clade</taxon>
        <taxon>NPAAA clade</taxon>
        <taxon>indigoferoid/millettioid clade</taxon>
        <taxon>Phaseoleae</taxon>
        <taxon>Cajanus</taxon>
    </lineage>
</organism>
<keyword evidence="1" id="KW-0812">Transmembrane</keyword>
<proteinExistence type="predicted"/>
<name>A0A151RMT7_CAJCA</name>
<dbReference type="InterPro" id="IPR012337">
    <property type="entry name" value="RNaseH-like_sf"/>
</dbReference>
<evidence type="ECO:0008006" key="4">
    <source>
        <dbReference type="Google" id="ProtNLM"/>
    </source>
</evidence>
<feature type="non-terminal residue" evidence="2">
    <location>
        <position position="1"/>
    </location>
</feature>
<keyword evidence="1" id="KW-0472">Membrane</keyword>
<dbReference type="GO" id="GO:0003676">
    <property type="term" value="F:nucleic acid binding"/>
    <property type="evidence" value="ECO:0007669"/>
    <property type="project" value="InterPro"/>
</dbReference>
<sequence>KLNVDGSSINNSRLANYGVLLRNSVEEWIIGFSSLFNLATSLFAELLALLKET</sequence>
<accession>A0A151RMT7</accession>
<evidence type="ECO:0000313" key="2">
    <source>
        <dbReference type="EMBL" id="KYP43832.1"/>
    </source>
</evidence>
<dbReference type="SUPFAM" id="SSF53098">
    <property type="entry name" value="Ribonuclease H-like"/>
    <property type="match status" value="1"/>
</dbReference>